<accession>A0ABX5Y3S2</accession>
<evidence type="ECO:0000256" key="3">
    <source>
        <dbReference type="ARBA" id="ARBA00022723"/>
    </source>
</evidence>
<dbReference type="SUPFAM" id="SSF53335">
    <property type="entry name" value="S-adenosyl-L-methionine-dependent methyltransferases"/>
    <property type="match status" value="1"/>
</dbReference>
<organism evidence="5 6">
    <name type="scientific">Stieleria magnilauensis</name>
    <dbReference type="NCBI Taxonomy" id="2527963"/>
    <lineage>
        <taxon>Bacteria</taxon>
        <taxon>Pseudomonadati</taxon>
        <taxon>Planctomycetota</taxon>
        <taxon>Planctomycetia</taxon>
        <taxon>Pirellulales</taxon>
        <taxon>Pirellulaceae</taxon>
        <taxon>Stieleria</taxon>
    </lineage>
</organism>
<dbReference type="Proteomes" id="UP000318081">
    <property type="component" value="Chromosome"/>
</dbReference>
<evidence type="ECO:0000256" key="4">
    <source>
        <dbReference type="SAM" id="Coils"/>
    </source>
</evidence>
<dbReference type="InterPro" id="IPR029044">
    <property type="entry name" value="Nucleotide-diphossugar_trans"/>
</dbReference>
<reference evidence="5 6" key="1">
    <citation type="submission" date="2019-02" db="EMBL/GenBank/DDBJ databases">
        <title>Deep-cultivation of Planctomycetes and their phenomic and genomic characterization uncovers novel biology.</title>
        <authorList>
            <person name="Wiegand S."/>
            <person name="Jogler M."/>
            <person name="Boedeker C."/>
            <person name="Pinto D."/>
            <person name="Vollmers J."/>
            <person name="Rivas-Marin E."/>
            <person name="Kohn T."/>
            <person name="Peeters S.H."/>
            <person name="Heuer A."/>
            <person name="Rast P."/>
            <person name="Oberbeckmann S."/>
            <person name="Bunk B."/>
            <person name="Jeske O."/>
            <person name="Meyerdierks A."/>
            <person name="Storesund J.E."/>
            <person name="Kallscheuer N."/>
            <person name="Luecker S."/>
            <person name="Lage O.M."/>
            <person name="Pohl T."/>
            <person name="Merkel B.J."/>
            <person name="Hornburger P."/>
            <person name="Mueller R.-W."/>
            <person name="Bruemmer F."/>
            <person name="Labrenz M."/>
            <person name="Spormann A.M."/>
            <person name="Op den Camp H."/>
            <person name="Overmann J."/>
            <person name="Amann R."/>
            <person name="Jetten M.S.M."/>
            <person name="Mascher T."/>
            <person name="Medema M.H."/>
            <person name="Devos D.P."/>
            <person name="Kaster A.-K."/>
            <person name="Ovreas L."/>
            <person name="Rohde M."/>
            <person name="Galperin M.Y."/>
            <person name="Jogler C."/>
        </authorList>
    </citation>
    <scope>NUCLEOTIDE SEQUENCE [LARGE SCALE GENOMIC DNA]</scope>
    <source>
        <strain evidence="5 6">TBK1r</strain>
    </source>
</reference>
<dbReference type="Gene3D" id="3.90.550.10">
    <property type="entry name" value="Spore Coat Polysaccharide Biosynthesis Protein SpsA, Chain A"/>
    <property type="match status" value="1"/>
</dbReference>
<dbReference type="InterPro" id="IPR002495">
    <property type="entry name" value="Glyco_trans_8"/>
</dbReference>
<gene>
    <name evidence="5" type="primary">gspA</name>
    <name evidence="5" type="ORF">TBK1r_79700</name>
</gene>
<dbReference type="PANTHER" id="PTHR13778:SF47">
    <property type="entry name" value="LIPOPOLYSACCHARIDE 1,3-GALACTOSYLTRANSFERASE"/>
    <property type="match status" value="1"/>
</dbReference>
<keyword evidence="1" id="KW-0328">Glycosyltransferase</keyword>
<keyword evidence="3" id="KW-0479">Metal-binding</keyword>
<feature type="coiled-coil region" evidence="4">
    <location>
        <begin position="295"/>
        <end position="322"/>
    </location>
</feature>
<dbReference type="Gene3D" id="3.40.50.150">
    <property type="entry name" value="Vaccinia Virus protein VP39"/>
    <property type="match status" value="1"/>
</dbReference>
<keyword evidence="4" id="KW-0175">Coiled coil</keyword>
<dbReference type="InterPro" id="IPR029063">
    <property type="entry name" value="SAM-dependent_MTases_sf"/>
</dbReference>
<name>A0ABX5Y3S2_9BACT</name>
<evidence type="ECO:0000313" key="6">
    <source>
        <dbReference type="Proteomes" id="UP000318081"/>
    </source>
</evidence>
<dbReference type="Pfam" id="PF01501">
    <property type="entry name" value="Glyco_transf_8"/>
    <property type="match status" value="1"/>
</dbReference>
<sequence>MDCQRTPSESLRFVYTINRDYIPFALVSMLSVIESQTQPSVFPPSAFHIVHDGDLDDIDQAKMRRLINAKGASVDFHRVGDDFPRQFAEHSSWDVSVLFRLALPQILPADIDRVLYLDGDTLVRRPLDELFQLDLGQSGLAAVPEAHPAVQRLGLSRDSAYLNSGVLAIDLSTWRSNRTSETMLDRVMKDPDRWVYPDQDILAVQFADGWTRLAPEYNVTHRFFAGPSSLPLPTTDPHIIHFTGQGLKPWQTSRPHPYADEFWAVAEVVRDAGFELPDRPQKKRRWYQRGPIAAYRNHRRGLRQQRRQRAEAERQSRRAMLQTRDREMVMQFASEMTVRRGPFAGLCYPEAYSHGSTLAPKLLGTYEAELQPILERLLSKDYPVIVDVGGAEGYYAIGCALRWTDAKVIAYELQREARAAIAEMAAANGVADRVAIQAECMFGDLYGKRGLVICDIEGGEADLLVNDHAAEAFADSDFIIETHEMFRAGICERLYDQFASTHHVTVIDAVLDDQRPQHWSLPELANLSEPRQAQVIGERRGGPMQWLVCESRNDFPQRQTTTARAA</sequence>
<keyword evidence="2" id="KW-0808">Transferase</keyword>
<evidence type="ECO:0000313" key="5">
    <source>
        <dbReference type="EMBL" id="QDV88935.1"/>
    </source>
</evidence>
<dbReference type="PANTHER" id="PTHR13778">
    <property type="entry name" value="GLYCOSYLTRANSFERASE 8 DOMAIN-CONTAINING PROTEIN"/>
    <property type="match status" value="1"/>
</dbReference>
<evidence type="ECO:0000256" key="1">
    <source>
        <dbReference type="ARBA" id="ARBA00022676"/>
    </source>
</evidence>
<dbReference type="EMBL" id="CP036432">
    <property type="protein sequence ID" value="QDV88935.1"/>
    <property type="molecule type" value="Genomic_DNA"/>
</dbReference>
<keyword evidence="6" id="KW-1185">Reference proteome</keyword>
<dbReference type="CDD" id="cd04194">
    <property type="entry name" value="GT8_A4GalT_like"/>
    <property type="match status" value="1"/>
</dbReference>
<proteinExistence type="predicted"/>
<dbReference type="SUPFAM" id="SSF53448">
    <property type="entry name" value="Nucleotide-diphospho-sugar transferases"/>
    <property type="match status" value="1"/>
</dbReference>
<dbReference type="InterPro" id="IPR050748">
    <property type="entry name" value="Glycosyltrans_8_dom-fam"/>
</dbReference>
<protein>
    <submittedName>
        <fullName evidence="5">General stress protein A</fullName>
    </submittedName>
</protein>
<evidence type="ECO:0000256" key="2">
    <source>
        <dbReference type="ARBA" id="ARBA00022679"/>
    </source>
</evidence>
<dbReference type="RefSeq" id="WP_145221822.1">
    <property type="nucleotide sequence ID" value="NZ_CP036432.1"/>
</dbReference>